<dbReference type="GO" id="GO:0016020">
    <property type="term" value="C:membrane"/>
    <property type="evidence" value="ECO:0007669"/>
    <property type="project" value="GOC"/>
</dbReference>
<dbReference type="PROSITE" id="PS50835">
    <property type="entry name" value="IG_LIKE"/>
    <property type="match status" value="1"/>
</dbReference>
<accession>A0A412G4W7</accession>
<dbReference type="InterPro" id="IPR008979">
    <property type="entry name" value="Galactose-bd-like_sf"/>
</dbReference>
<evidence type="ECO:0000313" key="5">
    <source>
        <dbReference type="EMBL" id="RGR75870.1"/>
    </source>
</evidence>
<dbReference type="SUPFAM" id="SSF56219">
    <property type="entry name" value="DNase I-like"/>
    <property type="match status" value="1"/>
</dbReference>
<dbReference type="InterPro" id="IPR008964">
    <property type="entry name" value="Invasin/intimin_cell_adhesion"/>
</dbReference>
<sequence length="656" mass="71677">MKKIMKLTLGLLLLMLPVTGCSASPQTSAGSLGPVTLRVGTWNIAAKNHPDTQAMAELFARHHLDAVGIQEVDVLNDRNPVDMVQSFVNEDYPYAHFAKGRDFANGAFGVGILSRYEPLAVSSIPLESTGSRATKTLERVVIEKDGVQIALYNTHLSWENLDLRRRQIAQVIERVNADPIEYKIITADFNTDQHAYEYSMFRDNFNLANGYNGMWYDTYREGDDPSMQVLTIDNVLCTKNMRITDIQRVESELSDHDLFYAEYELLGEVEGTANTDNRALGQSVVVSSTNEECSPYLLVDYDRKTPWVSDVAEAQTITIELNEVIAVEQINVLWGAVRAGSYKVSGSLDGETFEPIAAVEKVTDSDAISAEKQEVKFVRLDLSGKQAADQGYEIAEIEIFGDPVRKPADPADLLANGSFEEDGDALPAGWRLKEDQPGSAALTAAVDTQTQTEGSRSLALTAAGTDGSAAGVLSTELELKPNTPYQLVFHHKSAGLSSDSFGLEMTQKTAAGEVIPTHQVQLNDNLCMSEDWAVYRYDFVTAYSASTLELSFKLGGAEGTLWLDDVQIREVTPVQNLFLSAEKSGLKPGETTLVTCEVVPESADDVPLHWFSSDESVAVVNEQGAVTAIQPGKAYIGVRGDSELKVESSLLLSVEE</sequence>
<dbReference type="InterPro" id="IPR007110">
    <property type="entry name" value="Ig-like_dom"/>
</dbReference>
<dbReference type="AlphaFoldDB" id="A0A412G4W7"/>
<dbReference type="GeneID" id="83014530"/>
<dbReference type="Proteomes" id="UP000284178">
    <property type="component" value="Unassembled WGS sequence"/>
</dbReference>
<dbReference type="GO" id="GO:0006506">
    <property type="term" value="P:GPI anchor biosynthetic process"/>
    <property type="evidence" value="ECO:0007669"/>
    <property type="project" value="TreeGrafter"/>
</dbReference>
<dbReference type="InterPro" id="IPR036691">
    <property type="entry name" value="Endo/exonu/phosph_ase_sf"/>
</dbReference>
<dbReference type="InterPro" id="IPR000421">
    <property type="entry name" value="FA58C"/>
</dbReference>
<dbReference type="SUPFAM" id="SSF49373">
    <property type="entry name" value="Invasin/intimin cell-adhesion fragments"/>
    <property type="match status" value="1"/>
</dbReference>
<dbReference type="RefSeq" id="WP_117893874.1">
    <property type="nucleotide sequence ID" value="NZ_CABJCV010000003.1"/>
</dbReference>
<feature type="signal peptide" evidence="2">
    <location>
        <begin position="1"/>
        <end position="23"/>
    </location>
</feature>
<organism evidence="5 6">
    <name type="scientific">Holdemania filiformis</name>
    <dbReference type="NCBI Taxonomy" id="61171"/>
    <lineage>
        <taxon>Bacteria</taxon>
        <taxon>Bacillati</taxon>
        <taxon>Bacillota</taxon>
        <taxon>Erysipelotrichia</taxon>
        <taxon>Erysipelotrichales</taxon>
        <taxon>Erysipelotrichaceae</taxon>
        <taxon>Holdemania</taxon>
    </lineage>
</organism>
<feature type="domain" description="Ig-like" evidence="4">
    <location>
        <begin position="573"/>
        <end position="656"/>
    </location>
</feature>
<dbReference type="Gene3D" id="2.60.120.260">
    <property type="entry name" value="Galactose-binding domain-like"/>
    <property type="match status" value="2"/>
</dbReference>
<feature type="domain" description="F5/8 type C" evidence="3">
    <location>
        <begin position="261"/>
        <end position="402"/>
    </location>
</feature>
<evidence type="ECO:0000313" key="6">
    <source>
        <dbReference type="Proteomes" id="UP000284178"/>
    </source>
</evidence>
<dbReference type="InterPro" id="IPR003305">
    <property type="entry name" value="CenC_carb-bd"/>
</dbReference>
<dbReference type="Pfam" id="PF02368">
    <property type="entry name" value="Big_2"/>
    <property type="match status" value="1"/>
</dbReference>
<dbReference type="GO" id="GO:0016798">
    <property type="term" value="F:hydrolase activity, acting on glycosyl bonds"/>
    <property type="evidence" value="ECO:0007669"/>
    <property type="project" value="InterPro"/>
</dbReference>
<evidence type="ECO:0000259" key="3">
    <source>
        <dbReference type="PROSITE" id="PS50022"/>
    </source>
</evidence>
<dbReference type="PANTHER" id="PTHR14859:SF15">
    <property type="entry name" value="ENDONUCLEASE_EXONUCLEASE_PHOSPHATASE DOMAIN-CONTAINING PROTEIN"/>
    <property type="match status" value="1"/>
</dbReference>
<dbReference type="Pfam" id="PF00754">
    <property type="entry name" value="F5_F8_type_C"/>
    <property type="match status" value="1"/>
</dbReference>
<dbReference type="InterPro" id="IPR003343">
    <property type="entry name" value="Big_2"/>
</dbReference>
<dbReference type="InterPro" id="IPR051916">
    <property type="entry name" value="GPI-anchor_lipid_remodeler"/>
</dbReference>
<gene>
    <name evidence="5" type="ORF">DWY25_03795</name>
</gene>
<comment type="caution">
    <text evidence="5">The sequence shown here is derived from an EMBL/GenBank/DDBJ whole genome shotgun (WGS) entry which is preliminary data.</text>
</comment>
<dbReference type="Pfam" id="PF03372">
    <property type="entry name" value="Exo_endo_phos"/>
    <property type="match status" value="1"/>
</dbReference>
<keyword evidence="6" id="KW-1185">Reference proteome</keyword>
<evidence type="ECO:0000256" key="2">
    <source>
        <dbReference type="SAM" id="SignalP"/>
    </source>
</evidence>
<dbReference type="PANTHER" id="PTHR14859">
    <property type="entry name" value="CALCOFLUOR WHITE HYPERSENSITIVE PROTEIN PRECURSOR"/>
    <property type="match status" value="1"/>
</dbReference>
<dbReference type="InterPro" id="IPR005135">
    <property type="entry name" value="Endo/exonuclease/phosphatase"/>
</dbReference>
<evidence type="ECO:0000259" key="4">
    <source>
        <dbReference type="PROSITE" id="PS50835"/>
    </source>
</evidence>
<dbReference type="Gene3D" id="3.60.10.10">
    <property type="entry name" value="Endonuclease/exonuclease/phosphatase"/>
    <property type="match status" value="1"/>
</dbReference>
<dbReference type="Pfam" id="PF02018">
    <property type="entry name" value="CBM_4_9"/>
    <property type="match status" value="1"/>
</dbReference>
<dbReference type="SMART" id="SM00635">
    <property type="entry name" value="BID_2"/>
    <property type="match status" value="1"/>
</dbReference>
<evidence type="ECO:0008006" key="7">
    <source>
        <dbReference type="Google" id="ProtNLM"/>
    </source>
</evidence>
<evidence type="ECO:0000256" key="1">
    <source>
        <dbReference type="ARBA" id="ARBA00022801"/>
    </source>
</evidence>
<dbReference type="SUPFAM" id="SSF49785">
    <property type="entry name" value="Galactose-binding domain-like"/>
    <property type="match status" value="2"/>
</dbReference>
<dbReference type="Gene3D" id="2.60.40.1080">
    <property type="match status" value="1"/>
</dbReference>
<feature type="chain" id="PRO_5019406692" description="F5/8 type C domain-containing protein" evidence="2">
    <location>
        <begin position="24"/>
        <end position="656"/>
    </location>
</feature>
<keyword evidence="2" id="KW-0732">Signal</keyword>
<protein>
    <recommendedName>
        <fullName evidence="7">F5/8 type C domain-containing protein</fullName>
    </recommendedName>
</protein>
<proteinExistence type="predicted"/>
<dbReference type="PROSITE" id="PS50022">
    <property type="entry name" value="FA58C_3"/>
    <property type="match status" value="1"/>
</dbReference>
<name>A0A412G4W7_9FIRM</name>
<dbReference type="EMBL" id="QRUP01000003">
    <property type="protein sequence ID" value="RGR75870.1"/>
    <property type="molecule type" value="Genomic_DNA"/>
</dbReference>
<reference evidence="5 6" key="1">
    <citation type="submission" date="2018-08" db="EMBL/GenBank/DDBJ databases">
        <title>A genome reference for cultivated species of the human gut microbiota.</title>
        <authorList>
            <person name="Zou Y."/>
            <person name="Xue W."/>
            <person name="Luo G."/>
        </authorList>
    </citation>
    <scope>NUCLEOTIDE SEQUENCE [LARGE SCALE GENOMIC DNA]</scope>
    <source>
        <strain evidence="5 6">AF24-29</strain>
    </source>
</reference>
<keyword evidence="1" id="KW-0378">Hydrolase</keyword>